<accession>A0A0J8RXG6</accession>
<organism evidence="3 4">
    <name type="scientific">Coccidioides immitis H538.4</name>
    <dbReference type="NCBI Taxonomy" id="396776"/>
    <lineage>
        <taxon>Eukaryota</taxon>
        <taxon>Fungi</taxon>
        <taxon>Dikarya</taxon>
        <taxon>Ascomycota</taxon>
        <taxon>Pezizomycotina</taxon>
        <taxon>Eurotiomycetes</taxon>
        <taxon>Eurotiomycetidae</taxon>
        <taxon>Onygenales</taxon>
        <taxon>Onygenaceae</taxon>
        <taxon>Coccidioides</taxon>
    </lineage>
</organism>
<evidence type="ECO:0000256" key="1">
    <source>
        <dbReference type="SAM" id="MobiDB-lite"/>
    </source>
</evidence>
<proteinExistence type="predicted"/>
<feature type="transmembrane region" description="Helical" evidence="2">
    <location>
        <begin position="141"/>
        <end position="162"/>
    </location>
</feature>
<sequence length="184" mass="20048">MRETPSPAVPRRMRRRSHNNRPADDLVDVLDPLVEARMRSETSLGDRSAFLHASPPTAPMGRGVGVSSTRTAPVTLQTPSEATLGLGRFRAGMFGWFVCVQRPTTTGDALDLAALPIFGGRSQPVSKLSSPPLTCSRDAGLIFWSLIVLIRGLGIVSFIANLHTYTHTPSHVCWSTRNNIKCRT</sequence>
<protein>
    <submittedName>
        <fullName evidence="3">Uncharacterized protein</fullName>
    </submittedName>
</protein>
<dbReference type="AlphaFoldDB" id="A0A0J8RXG6"/>
<keyword evidence="2" id="KW-1133">Transmembrane helix</keyword>
<reference evidence="4" key="1">
    <citation type="journal article" date="2010" name="Genome Res.">
        <title>Population genomic sequencing of Coccidioides fungi reveals recent hybridization and transposon control.</title>
        <authorList>
            <person name="Neafsey D.E."/>
            <person name="Barker B.M."/>
            <person name="Sharpton T.J."/>
            <person name="Stajich J.E."/>
            <person name="Park D.J."/>
            <person name="Whiston E."/>
            <person name="Hung C.-Y."/>
            <person name="McMahan C."/>
            <person name="White J."/>
            <person name="Sykes S."/>
            <person name="Heiman D."/>
            <person name="Young S."/>
            <person name="Zeng Q."/>
            <person name="Abouelleil A."/>
            <person name="Aftuck L."/>
            <person name="Bessette D."/>
            <person name="Brown A."/>
            <person name="FitzGerald M."/>
            <person name="Lui A."/>
            <person name="Macdonald J.P."/>
            <person name="Priest M."/>
            <person name="Orbach M.J."/>
            <person name="Galgiani J.N."/>
            <person name="Kirkland T.N."/>
            <person name="Cole G.T."/>
            <person name="Birren B.W."/>
            <person name="Henn M.R."/>
            <person name="Taylor J.W."/>
            <person name="Rounsley S.D."/>
        </authorList>
    </citation>
    <scope>NUCLEOTIDE SEQUENCE [LARGE SCALE GENOMIC DNA]</scope>
    <source>
        <strain evidence="4">H538.4</strain>
    </source>
</reference>
<evidence type="ECO:0000313" key="4">
    <source>
        <dbReference type="Proteomes" id="UP000054563"/>
    </source>
</evidence>
<dbReference type="EMBL" id="DS017015">
    <property type="protein sequence ID" value="KMU89835.1"/>
    <property type="molecule type" value="Genomic_DNA"/>
</dbReference>
<evidence type="ECO:0000256" key="2">
    <source>
        <dbReference type="SAM" id="Phobius"/>
    </source>
</evidence>
<feature type="region of interest" description="Disordered" evidence="1">
    <location>
        <begin position="1"/>
        <end position="24"/>
    </location>
</feature>
<keyword evidence="2" id="KW-0472">Membrane</keyword>
<dbReference type="VEuPathDB" id="FungiDB:CIHG_07868"/>
<keyword evidence="2" id="KW-0812">Transmembrane</keyword>
<gene>
    <name evidence="3" type="ORF">CIHG_07868</name>
</gene>
<dbReference type="Proteomes" id="UP000054563">
    <property type="component" value="Unassembled WGS sequence"/>
</dbReference>
<evidence type="ECO:0000313" key="3">
    <source>
        <dbReference type="EMBL" id="KMU89835.1"/>
    </source>
</evidence>
<name>A0A0J8RXG6_COCIT</name>